<accession>A0ABR0A4C9</accession>
<organism evidence="2 3">
    <name type="scientific">Daphnia magna</name>
    <dbReference type="NCBI Taxonomy" id="35525"/>
    <lineage>
        <taxon>Eukaryota</taxon>
        <taxon>Metazoa</taxon>
        <taxon>Ecdysozoa</taxon>
        <taxon>Arthropoda</taxon>
        <taxon>Crustacea</taxon>
        <taxon>Branchiopoda</taxon>
        <taxon>Diplostraca</taxon>
        <taxon>Cladocera</taxon>
        <taxon>Anomopoda</taxon>
        <taxon>Daphniidae</taxon>
        <taxon>Daphnia</taxon>
    </lineage>
</organism>
<evidence type="ECO:0000313" key="2">
    <source>
        <dbReference type="EMBL" id="KAK4020000.1"/>
    </source>
</evidence>
<name>A0ABR0A4C9_9CRUS</name>
<keyword evidence="3" id="KW-1185">Reference proteome</keyword>
<feature type="region of interest" description="Disordered" evidence="1">
    <location>
        <begin position="1"/>
        <end position="45"/>
    </location>
</feature>
<evidence type="ECO:0000313" key="3">
    <source>
        <dbReference type="Proteomes" id="UP001234178"/>
    </source>
</evidence>
<reference evidence="2 3" key="1">
    <citation type="journal article" date="2023" name="Nucleic Acids Res.">
        <title>The hologenome of Daphnia magna reveals possible DNA methylation and microbiome-mediated evolution of the host genome.</title>
        <authorList>
            <person name="Chaturvedi A."/>
            <person name="Li X."/>
            <person name="Dhandapani V."/>
            <person name="Marshall H."/>
            <person name="Kissane S."/>
            <person name="Cuenca-Cambronero M."/>
            <person name="Asole G."/>
            <person name="Calvet F."/>
            <person name="Ruiz-Romero M."/>
            <person name="Marangio P."/>
            <person name="Guigo R."/>
            <person name="Rago D."/>
            <person name="Mirbahai L."/>
            <person name="Eastwood N."/>
            <person name="Colbourne J.K."/>
            <person name="Zhou J."/>
            <person name="Mallon E."/>
            <person name="Orsini L."/>
        </authorList>
    </citation>
    <scope>NUCLEOTIDE SEQUENCE [LARGE SCALE GENOMIC DNA]</scope>
    <source>
        <strain evidence="2">LRV0_1</strain>
    </source>
</reference>
<dbReference type="EMBL" id="JAOYFB010000036">
    <property type="protein sequence ID" value="KAK4020000.1"/>
    <property type="molecule type" value="Genomic_DNA"/>
</dbReference>
<sequence length="78" mass="8789">MTRRKQPQPRPCYLHVDPPHASDDKEDGELSDTLSEGSGSFTSEEGLILLELDEVDDDLMEQDNQPSTSGELHLFFLQ</sequence>
<gene>
    <name evidence="2" type="ORF">OUZ56_001997</name>
</gene>
<feature type="compositionally biased region" description="Low complexity" evidence="1">
    <location>
        <begin position="35"/>
        <end position="45"/>
    </location>
</feature>
<proteinExistence type="predicted"/>
<evidence type="ECO:0000256" key="1">
    <source>
        <dbReference type="SAM" id="MobiDB-lite"/>
    </source>
</evidence>
<comment type="caution">
    <text evidence="2">The sequence shown here is derived from an EMBL/GenBank/DDBJ whole genome shotgun (WGS) entry which is preliminary data.</text>
</comment>
<dbReference type="Proteomes" id="UP001234178">
    <property type="component" value="Unassembled WGS sequence"/>
</dbReference>
<protein>
    <submittedName>
        <fullName evidence="2">Uncharacterized protein</fullName>
    </submittedName>
</protein>